<keyword evidence="1" id="KW-1133">Transmembrane helix</keyword>
<feature type="transmembrane region" description="Helical" evidence="1">
    <location>
        <begin position="7"/>
        <end position="24"/>
    </location>
</feature>
<dbReference type="InterPro" id="IPR024294">
    <property type="entry name" value="DUF3810"/>
</dbReference>
<evidence type="ECO:0000313" key="2">
    <source>
        <dbReference type="EMBL" id="SEM19944.1"/>
    </source>
</evidence>
<accession>A0A1H7WF21</accession>
<evidence type="ECO:0000313" key="3">
    <source>
        <dbReference type="Proteomes" id="UP000198990"/>
    </source>
</evidence>
<name>A0A1H7WF21_9FLAO</name>
<evidence type="ECO:0008006" key="4">
    <source>
        <dbReference type="Google" id="ProtNLM"/>
    </source>
</evidence>
<proteinExistence type="predicted"/>
<feature type="transmembrane region" description="Helical" evidence="1">
    <location>
        <begin position="86"/>
        <end position="106"/>
    </location>
</feature>
<dbReference type="OrthoDB" id="1048788at2"/>
<organism evidence="2 3">
    <name type="scientific">Maribacter orientalis</name>
    <dbReference type="NCBI Taxonomy" id="228957"/>
    <lineage>
        <taxon>Bacteria</taxon>
        <taxon>Pseudomonadati</taxon>
        <taxon>Bacteroidota</taxon>
        <taxon>Flavobacteriia</taxon>
        <taxon>Flavobacteriales</taxon>
        <taxon>Flavobacteriaceae</taxon>
        <taxon>Maribacter</taxon>
    </lineage>
</organism>
<keyword evidence="1" id="KW-0472">Membrane</keyword>
<feature type="transmembrane region" description="Helical" evidence="1">
    <location>
        <begin position="44"/>
        <end position="74"/>
    </location>
</feature>
<dbReference type="STRING" id="228957.SAMN04488008_11166"/>
<keyword evidence="1" id="KW-0812">Transmembrane</keyword>
<dbReference type="Pfam" id="PF12725">
    <property type="entry name" value="DUF3810"/>
    <property type="match status" value="1"/>
</dbReference>
<evidence type="ECO:0000256" key="1">
    <source>
        <dbReference type="SAM" id="Phobius"/>
    </source>
</evidence>
<dbReference type="Proteomes" id="UP000198990">
    <property type="component" value="Unassembled WGS sequence"/>
</dbReference>
<dbReference type="RefSeq" id="WP_091627066.1">
    <property type="nucleotide sequence ID" value="NZ_FNZN01000011.1"/>
</dbReference>
<gene>
    <name evidence="2" type="ORF">SAMN04488008_11166</name>
</gene>
<dbReference type="EMBL" id="FNZN01000011">
    <property type="protein sequence ID" value="SEM19944.1"/>
    <property type="molecule type" value="Genomic_DNA"/>
</dbReference>
<keyword evidence="3" id="KW-1185">Reference proteome</keyword>
<reference evidence="3" key="1">
    <citation type="submission" date="2016-10" db="EMBL/GenBank/DDBJ databases">
        <authorList>
            <person name="Varghese N."/>
            <person name="Submissions S."/>
        </authorList>
    </citation>
    <scope>NUCLEOTIDE SEQUENCE [LARGE SCALE GENOMIC DNA]</scope>
    <source>
        <strain evidence="3">DSM 16471</strain>
    </source>
</reference>
<sequence length="355" mass="41052">MKISFKNAVALSLIPQIIIVKWLANYSEFVENYYSTGFYPVISRLFRILFGWIPFSVGDLIYFALIILAIAYLYRNRKSIWKNKLTFVRNVLMILSVAYFTFHFMWGMNYYREPLADKLALTETKDYNELLNFTQQLIRKTNEAQLNITNDSSLAVNIPYSHEQIFDKTIIGYDELKTIHPFLTYTTPSVKTSLFSKGLTYMGYAGYLNPFTNEAQVNGLLPNFRFPVVVGHEIGHQLGYSAENETNFIGYLVTAKNNDIYFQYAAYAYALGYCLSDIRSADKEEFNSLLSTLNPGVKNNFQEIADFWNFYKNPMEPVFKSIFNSFLKANNQTEGIRSYNAVVSLLVAYHKEHPL</sequence>
<dbReference type="AlphaFoldDB" id="A0A1H7WF21"/>
<protein>
    <recommendedName>
        <fullName evidence="4">Amino acid permease</fullName>
    </recommendedName>
</protein>